<dbReference type="OrthoDB" id="785205at2"/>
<dbReference type="AlphaFoldDB" id="A0A1T4ZW66"/>
<dbReference type="EMBL" id="FUYS01000001">
    <property type="protein sequence ID" value="SKB27004.1"/>
    <property type="molecule type" value="Genomic_DNA"/>
</dbReference>
<gene>
    <name evidence="1" type="ORF">SAMN05660226_00200</name>
</gene>
<reference evidence="1 2" key="1">
    <citation type="submission" date="2017-02" db="EMBL/GenBank/DDBJ databases">
        <authorList>
            <person name="Peterson S.W."/>
        </authorList>
    </citation>
    <scope>NUCLEOTIDE SEQUENCE [LARGE SCALE GENOMIC DNA]</scope>
    <source>
        <strain evidence="1 2">DSM 22899</strain>
    </source>
</reference>
<evidence type="ECO:0000313" key="2">
    <source>
        <dbReference type="Proteomes" id="UP000190541"/>
    </source>
</evidence>
<evidence type="ECO:0000313" key="1">
    <source>
        <dbReference type="EMBL" id="SKB27004.1"/>
    </source>
</evidence>
<proteinExistence type="predicted"/>
<keyword evidence="2" id="KW-1185">Reference proteome</keyword>
<accession>A0A1T4ZW66</accession>
<protein>
    <submittedName>
        <fullName evidence="1">Uncharacterized protein</fullName>
    </submittedName>
</protein>
<dbReference type="RefSeq" id="WP_139378475.1">
    <property type="nucleotide sequence ID" value="NZ_FUYS01000001.1"/>
</dbReference>
<dbReference type="PROSITE" id="PS51257">
    <property type="entry name" value="PROKAR_LIPOPROTEIN"/>
    <property type="match status" value="1"/>
</dbReference>
<name>A0A1T4ZW66_9SPHI</name>
<organism evidence="1 2">
    <name type="scientific">Parapedobacter luteus</name>
    <dbReference type="NCBI Taxonomy" id="623280"/>
    <lineage>
        <taxon>Bacteria</taxon>
        <taxon>Pseudomonadati</taxon>
        <taxon>Bacteroidota</taxon>
        <taxon>Sphingobacteriia</taxon>
        <taxon>Sphingobacteriales</taxon>
        <taxon>Sphingobacteriaceae</taxon>
        <taxon>Parapedobacter</taxon>
    </lineage>
</organism>
<sequence>MKSLQHFLHRFVCCMFVAGTLLSCKRNIPVPLPSPETLHTVTFRLTGFEADVVPMRGAAARLAFGDLRARGLALRNIEPGIEPQYLYYWSFNNETLEPDIAIDGAGAGIAFDGAGALDFGSGFALAPFEAGQAWSIRGPQMAEISLPLYGVESLTVFAFDISSSNTGPKDFILTYSIDGGTSYETLSPTNQFENMGAQVRNSYSFDLGTLSDFTGVLKIRMEFLPGDREGAGNYNENTGVVKLDNIRIAGVYNGEPVGNPSLPDILHYFIFDADNGGIAKQQRLSLGELQGDGMVEVMLAGGTYDIVFLAYRSNDGILLPDELADANAFYFGQHFTDDQAITYASLVNRVEVTDADEEATVTLGRCYSLVEFDFTDRVRDLLTVKKIAVTRLHDNYLYTPFGAPIALPITDAHTMVFDGFTDAEDYRIAFHQFLGMPTDTRHVRYEVTAYDEDDELLNKFSVDEHILNSVQLKFSGRLLGTLGSINGFNVELDTEWHDRVESKF</sequence>
<dbReference type="STRING" id="623280.SAMN05660226_00200"/>
<dbReference type="Proteomes" id="UP000190541">
    <property type="component" value="Unassembled WGS sequence"/>
</dbReference>